<evidence type="ECO:0000313" key="4">
    <source>
        <dbReference type="Proteomes" id="UP000799441"/>
    </source>
</evidence>
<comment type="caution">
    <text evidence="3">The sequence shown here is derived from an EMBL/GenBank/DDBJ whole genome shotgun (WGS) entry which is preliminary data.</text>
</comment>
<feature type="compositionally biased region" description="Low complexity" evidence="1">
    <location>
        <begin position="322"/>
        <end position="339"/>
    </location>
</feature>
<dbReference type="EMBL" id="MU003838">
    <property type="protein sequence ID" value="KAF2717704.1"/>
    <property type="molecule type" value="Genomic_DNA"/>
</dbReference>
<reference evidence="3" key="1">
    <citation type="journal article" date="2020" name="Stud. Mycol.">
        <title>101 Dothideomycetes genomes: a test case for predicting lifestyles and emergence of pathogens.</title>
        <authorList>
            <person name="Haridas S."/>
            <person name="Albert R."/>
            <person name="Binder M."/>
            <person name="Bloem J."/>
            <person name="Labutti K."/>
            <person name="Salamov A."/>
            <person name="Andreopoulos B."/>
            <person name="Baker S."/>
            <person name="Barry K."/>
            <person name="Bills G."/>
            <person name="Bluhm B."/>
            <person name="Cannon C."/>
            <person name="Castanera R."/>
            <person name="Culley D."/>
            <person name="Daum C."/>
            <person name="Ezra D."/>
            <person name="Gonzalez J."/>
            <person name="Henrissat B."/>
            <person name="Kuo A."/>
            <person name="Liang C."/>
            <person name="Lipzen A."/>
            <person name="Lutzoni F."/>
            <person name="Magnuson J."/>
            <person name="Mondo S."/>
            <person name="Nolan M."/>
            <person name="Ohm R."/>
            <person name="Pangilinan J."/>
            <person name="Park H.-J."/>
            <person name="Ramirez L."/>
            <person name="Alfaro M."/>
            <person name="Sun H."/>
            <person name="Tritt A."/>
            <person name="Yoshinaga Y."/>
            <person name="Zwiers L.-H."/>
            <person name="Turgeon B."/>
            <person name="Goodwin S."/>
            <person name="Spatafora J."/>
            <person name="Crous P."/>
            <person name="Grigoriev I."/>
        </authorList>
    </citation>
    <scope>NUCLEOTIDE SEQUENCE</scope>
    <source>
        <strain evidence="3">CBS 116435</strain>
    </source>
</reference>
<feature type="chain" id="PRO_5040347799" evidence="2">
    <location>
        <begin position="21"/>
        <end position="361"/>
    </location>
</feature>
<name>A0A9P4UKQ1_9PEZI</name>
<feature type="region of interest" description="Disordered" evidence="1">
    <location>
        <begin position="230"/>
        <end position="259"/>
    </location>
</feature>
<feature type="signal peptide" evidence="2">
    <location>
        <begin position="1"/>
        <end position="20"/>
    </location>
</feature>
<dbReference type="Proteomes" id="UP000799441">
    <property type="component" value="Unassembled WGS sequence"/>
</dbReference>
<evidence type="ECO:0000256" key="1">
    <source>
        <dbReference type="SAM" id="MobiDB-lite"/>
    </source>
</evidence>
<keyword evidence="4" id="KW-1185">Reference proteome</keyword>
<feature type="compositionally biased region" description="Polar residues" evidence="1">
    <location>
        <begin position="230"/>
        <end position="243"/>
    </location>
</feature>
<protein>
    <submittedName>
        <fullName evidence="3">Uncharacterized protein</fullName>
    </submittedName>
</protein>
<accession>A0A9P4UKQ1</accession>
<evidence type="ECO:0000256" key="2">
    <source>
        <dbReference type="SAM" id="SignalP"/>
    </source>
</evidence>
<dbReference type="AlphaFoldDB" id="A0A9P4UKQ1"/>
<gene>
    <name evidence="3" type="ORF">K431DRAFT_315546</name>
</gene>
<proteinExistence type="predicted"/>
<organism evidence="3 4">
    <name type="scientific">Polychaeton citri CBS 116435</name>
    <dbReference type="NCBI Taxonomy" id="1314669"/>
    <lineage>
        <taxon>Eukaryota</taxon>
        <taxon>Fungi</taxon>
        <taxon>Dikarya</taxon>
        <taxon>Ascomycota</taxon>
        <taxon>Pezizomycotina</taxon>
        <taxon>Dothideomycetes</taxon>
        <taxon>Dothideomycetidae</taxon>
        <taxon>Capnodiales</taxon>
        <taxon>Capnodiaceae</taxon>
        <taxon>Polychaeton</taxon>
    </lineage>
</organism>
<evidence type="ECO:0000313" key="3">
    <source>
        <dbReference type="EMBL" id="KAF2717704.1"/>
    </source>
</evidence>
<dbReference type="OrthoDB" id="3629846at2759"/>
<sequence length="361" mass="37854">MKTVSLAIPAVLVFYSPAAAYIYPDDNGGVISIGGGSPITQARNITIYNRFIEANANPNDTRSVTFAPLNQGGFQSGSNAVDESIQWTWRVNVTDVPVPDAQPAYPSEQPDFVDPHIANTAYDLSWPEGANISAALNDTNVTVCATILVGWTLPNVTNLYTDNDTESSACEPILGADCVTAILGASRSKSGSCQFPETPWRDIPECASTLGADPGRDQYGMGTVNVWLNPTTPDETSPNNISSPAELRGDPISDRSPPGTAFFSRSLNVHNGTNTTSYDQSADRLHVMVLSITPQVGVMSNRAMCMRVRTAELPTNATNPDGTPTGSPSETSSPAAAAGPTANGVGMTVGVGGLVALFALL</sequence>
<keyword evidence="2" id="KW-0732">Signal</keyword>
<feature type="region of interest" description="Disordered" evidence="1">
    <location>
        <begin position="312"/>
        <end position="339"/>
    </location>
</feature>